<feature type="domain" description="RanBP2-type" evidence="7">
    <location>
        <begin position="441"/>
        <end position="472"/>
    </location>
</feature>
<evidence type="ECO:0000256" key="6">
    <source>
        <dbReference type="SAM" id="Phobius"/>
    </source>
</evidence>
<dbReference type="AlphaFoldDB" id="A0A8S9J764"/>
<feature type="region of interest" description="Disordered" evidence="5">
    <location>
        <begin position="199"/>
        <end position="253"/>
    </location>
</feature>
<evidence type="ECO:0000313" key="9">
    <source>
        <dbReference type="Proteomes" id="UP000712281"/>
    </source>
</evidence>
<feature type="compositionally biased region" description="Low complexity" evidence="5">
    <location>
        <begin position="379"/>
        <end position="390"/>
    </location>
</feature>
<keyword evidence="1" id="KW-0479">Metal-binding</keyword>
<feature type="transmembrane region" description="Helical" evidence="6">
    <location>
        <begin position="105"/>
        <end position="125"/>
    </location>
</feature>
<keyword evidence="6" id="KW-0812">Transmembrane</keyword>
<dbReference type="InterPro" id="IPR013536">
    <property type="entry name" value="WLM_dom"/>
</dbReference>
<organism evidence="8 9">
    <name type="scientific">Brassica cretica</name>
    <name type="common">Mustard</name>
    <dbReference type="NCBI Taxonomy" id="69181"/>
    <lineage>
        <taxon>Eukaryota</taxon>
        <taxon>Viridiplantae</taxon>
        <taxon>Streptophyta</taxon>
        <taxon>Embryophyta</taxon>
        <taxon>Tracheophyta</taxon>
        <taxon>Spermatophyta</taxon>
        <taxon>Magnoliopsida</taxon>
        <taxon>eudicotyledons</taxon>
        <taxon>Gunneridae</taxon>
        <taxon>Pentapetalae</taxon>
        <taxon>rosids</taxon>
        <taxon>malvids</taxon>
        <taxon>Brassicales</taxon>
        <taxon>Brassicaceae</taxon>
        <taxon>Brassiceae</taxon>
        <taxon>Brassica</taxon>
    </lineage>
</organism>
<feature type="transmembrane region" description="Helical" evidence="6">
    <location>
        <begin position="21"/>
        <end position="39"/>
    </location>
</feature>
<keyword evidence="3" id="KW-0862">Zinc</keyword>
<evidence type="ECO:0000256" key="5">
    <source>
        <dbReference type="SAM" id="MobiDB-lite"/>
    </source>
</evidence>
<dbReference type="InterPro" id="IPR001876">
    <property type="entry name" value="Znf_RanBP2"/>
</dbReference>
<feature type="compositionally biased region" description="Basic and acidic residues" evidence="5">
    <location>
        <begin position="238"/>
        <end position="253"/>
    </location>
</feature>
<dbReference type="Pfam" id="PF00641">
    <property type="entry name" value="Zn_ribbon_RanBP"/>
    <property type="match status" value="1"/>
</dbReference>
<dbReference type="EMBL" id="QGKW02001660">
    <property type="protein sequence ID" value="KAF2578140.1"/>
    <property type="molecule type" value="Genomic_DNA"/>
</dbReference>
<evidence type="ECO:0000256" key="1">
    <source>
        <dbReference type="ARBA" id="ARBA00022723"/>
    </source>
</evidence>
<dbReference type="GO" id="GO:0008270">
    <property type="term" value="F:zinc ion binding"/>
    <property type="evidence" value="ECO:0007669"/>
    <property type="project" value="UniProtKB-KW"/>
</dbReference>
<keyword evidence="6" id="KW-1133">Transmembrane helix</keyword>
<feature type="compositionally biased region" description="Polar residues" evidence="5">
    <location>
        <begin position="202"/>
        <end position="221"/>
    </location>
</feature>
<keyword evidence="6" id="KW-0472">Membrane</keyword>
<gene>
    <name evidence="8" type="ORF">F2Q68_00006929</name>
</gene>
<evidence type="ECO:0000256" key="4">
    <source>
        <dbReference type="PROSITE-ProRule" id="PRU00322"/>
    </source>
</evidence>
<feature type="domain" description="RanBP2-type" evidence="7">
    <location>
        <begin position="477"/>
        <end position="506"/>
    </location>
</feature>
<dbReference type="Pfam" id="PF08325">
    <property type="entry name" value="WLM"/>
    <property type="match status" value="1"/>
</dbReference>
<evidence type="ECO:0000256" key="2">
    <source>
        <dbReference type="ARBA" id="ARBA00022771"/>
    </source>
</evidence>
<evidence type="ECO:0000259" key="7">
    <source>
        <dbReference type="PROSITE" id="PS50199"/>
    </source>
</evidence>
<accession>A0A8S9J764</accession>
<dbReference type="Proteomes" id="UP000712281">
    <property type="component" value="Unassembled WGS sequence"/>
</dbReference>
<dbReference type="Gene3D" id="2.30.30.380">
    <property type="entry name" value="Zn-finger domain of Sec23/24"/>
    <property type="match status" value="1"/>
</dbReference>
<keyword evidence="2 4" id="KW-0863">Zinc-finger</keyword>
<dbReference type="SUPFAM" id="SSF90209">
    <property type="entry name" value="Ran binding protein zinc finger-like"/>
    <property type="match status" value="2"/>
</dbReference>
<dbReference type="SMART" id="SM00547">
    <property type="entry name" value="ZnF_RBZ"/>
    <property type="match status" value="2"/>
</dbReference>
<protein>
    <recommendedName>
        <fullName evidence="7">RanBP2-type domain-containing protein</fullName>
    </recommendedName>
</protein>
<evidence type="ECO:0000313" key="8">
    <source>
        <dbReference type="EMBL" id="KAF2578140.1"/>
    </source>
</evidence>
<reference evidence="8" key="1">
    <citation type="submission" date="2019-12" db="EMBL/GenBank/DDBJ databases">
        <title>Genome sequencing and annotation of Brassica cretica.</title>
        <authorList>
            <person name="Studholme D.J."/>
            <person name="Sarris P.F."/>
        </authorList>
    </citation>
    <scope>NUCLEOTIDE SEQUENCE</scope>
    <source>
        <strain evidence="8">PFS-001/15</strain>
        <tissue evidence="8">Leaf</tissue>
    </source>
</reference>
<feature type="transmembrane region" description="Helical" evidence="6">
    <location>
        <begin position="75"/>
        <end position="93"/>
    </location>
</feature>
<dbReference type="PROSITE" id="PS50199">
    <property type="entry name" value="ZF_RANBP2_2"/>
    <property type="match status" value="2"/>
</dbReference>
<feature type="compositionally biased region" description="Polar residues" evidence="5">
    <location>
        <begin position="426"/>
        <end position="439"/>
    </location>
</feature>
<dbReference type="PROSITE" id="PS01358">
    <property type="entry name" value="ZF_RANBP2_1"/>
    <property type="match status" value="2"/>
</dbReference>
<comment type="caution">
    <text evidence="8">The sequence shown here is derived from an EMBL/GenBank/DDBJ whole genome shotgun (WGS) entry which is preliminary data.</text>
</comment>
<proteinExistence type="predicted"/>
<dbReference type="PANTHER" id="PTHR35471:SF1">
    <property type="entry name" value="OS07G0223700 PROTEIN"/>
    <property type="match status" value="1"/>
</dbReference>
<name>A0A8S9J764_BRACR</name>
<feature type="region of interest" description="Disordered" evidence="5">
    <location>
        <begin position="379"/>
        <end position="439"/>
    </location>
</feature>
<dbReference type="InterPro" id="IPR036443">
    <property type="entry name" value="Znf_RanBP2_sf"/>
</dbReference>
<dbReference type="PANTHER" id="PTHR35471">
    <property type="entry name" value="OS07G0223700 PROTEIN"/>
    <property type="match status" value="1"/>
</dbReference>
<evidence type="ECO:0000256" key="3">
    <source>
        <dbReference type="ARBA" id="ARBA00022833"/>
    </source>
</evidence>
<sequence length="520" mass="56524">MMLCGSLRDRIHPWLRDYVKLQSLAVFLIYIQIGCALIGSLGALYNGVLLINLAIALFALVAIESNSQSLGRTYALLLFCALLLDISWFILFTQEIWSISVETYGALYIFSVRLTMAMEMIGFFVRLSSSLLWFQIYRLGASVVDTSSSSLLRETDSDLRNSFLNPPTPAIDRQCSGAAEEILGGSIYDPAYYTSLFEEEPQSNMSSPKVNHYSAENNGSPSAAEASRIKSPGSRSLHANDEEKGLKQQEGDSHMPFLKECEELMSKGITGTGQGFDVPGKRLGGFSRQPPLSSLRATAATAAEKRVRAGNLLPSGPQRLGGDSSIMSDLTPIQAAAMAAERRFLDDLWCGSQSAEALEDQENDSHACAEPLSVRSAKRSSSCSNATNSSGPPSSWGSDVIDLTEEEASESSRCTKRSCNPAGDQGPSSSSSTGYNANQGREDTAMWECAECTLLNPLLAPICELCSAAKPKEKEMKHKVWSCKFCTLENEVKLEKCEACGQWRYSYGQPLSTRAPNVGT</sequence>